<comment type="caution">
    <text evidence="1">The sequence shown here is derived from an EMBL/GenBank/DDBJ whole genome shotgun (WGS) entry which is preliminary data.</text>
</comment>
<dbReference type="GO" id="GO:0000281">
    <property type="term" value="P:mitotic cytokinesis"/>
    <property type="evidence" value="ECO:0007669"/>
    <property type="project" value="TreeGrafter"/>
</dbReference>
<name>A0AAD9NVP3_RIDPI</name>
<dbReference type="EMBL" id="JAODUO010000392">
    <property type="protein sequence ID" value="KAK2181539.1"/>
    <property type="molecule type" value="Genomic_DNA"/>
</dbReference>
<protein>
    <submittedName>
        <fullName evidence="1">Uncharacterized protein</fullName>
    </submittedName>
</protein>
<organism evidence="1 2">
    <name type="scientific">Ridgeia piscesae</name>
    <name type="common">Tubeworm</name>
    <dbReference type="NCBI Taxonomy" id="27915"/>
    <lineage>
        <taxon>Eukaryota</taxon>
        <taxon>Metazoa</taxon>
        <taxon>Spiralia</taxon>
        <taxon>Lophotrochozoa</taxon>
        <taxon>Annelida</taxon>
        <taxon>Polychaeta</taxon>
        <taxon>Sedentaria</taxon>
        <taxon>Canalipalpata</taxon>
        <taxon>Sabellida</taxon>
        <taxon>Siboglinidae</taxon>
        <taxon>Ridgeia</taxon>
    </lineage>
</organism>
<dbReference type="Proteomes" id="UP001209878">
    <property type="component" value="Unassembled WGS sequence"/>
</dbReference>
<dbReference type="GO" id="GO:0031106">
    <property type="term" value="P:septin ring organization"/>
    <property type="evidence" value="ECO:0007669"/>
    <property type="project" value="TreeGrafter"/>
</dbReference>
<dbReference type="Gene3D" id="2.30.29.30">
    <property type="entry name" value="Pleckstrin-homology domain (PH domain)/Phosphotyrosine-binding domain (PTB)"/>
    <property type="match status" value="1"/>
</dbReference>
<dbReference type="PANTHER" id="PTHR21538">
    <property type="entry name" value="ANILLIN/RHOTEKIN RTKN"/>
    <property type="match status" value="1"/>
</dbReference>
<reference evidence="1" key="1">
    <citation type="journal article" date="2023" name="Mol. Biol. Evol.">
        <title>Third-Generation Sequencing Reveals the Adaptive Role of the Epigenome in Three Deep-Sea Polychaetes.</title>
        <authorList>
            <person name="Perez M."/>
            <person name="Aroh O."/>
            <person name="Sun Y."/>
            <person name="Lan Y."/>
            <person name="Juniper S.K."/>
            <person name="Young C.R."/>
            <person name="Angers B."/>
            <person name="Qian P.Y."/>
        </authorList>
    </citation>
    <scope>NUCLEOTIDE SEQUENCE</scope>
    <source>
        <strain evidence="1">R07B-5</strain>
    </source>
</reference>
<dbReference type="GO" id="GO:0005826">
    <property type="term" value="C:actomyosin contractile ring"/>
    <property type="evidence" value="ECO:0007669"/>
    <property type="project" value="TreeGrafter"/>
</dbReference>
<dbReference type="InterPro" id="IPR051364">
    <property type="entry name" value="Cytokinesis/Rho-signaling"/>
</dbReference>
<dbReference type="InterPro" id="IPR011993">
    <property type="entry name" value="PH-like_dom_sf"/>
</dbReference>
<evidence type="ECO:0000313" key="1">
    <source>
        <dbReference type="EMBL" id="KAK2181539.1"/>
    </source>
</evidence>
<dbReference type="AlphaFoldDB" id="A0AAD9NVP3"/>
<proteinExistence type="predicted"/>
<accession>A0AAD9NVP3</accession>
<keyword evidence="2" id="KW-1185">Reference proteome</keyword>
<dbReference type="PANTHER" id="PTHR21538:SF24">
    <property type="entry name" value="PH DOMAIN-CONTAINING PROTEIN"/>
    <property type="match status" value="1"/>
</dbReference>
<gene>
    <name evidence="1" type="ORF">NP493_393g01003</name>
</gene>
<evidence type="ECO:0000313" key="2">
    <source>
        <dbReference type="Proteomes" id="UP001209878"/>
    </source>
</evidence>
<sequence length="231" mass="25538">MQGITANMLVGPKFQIIAEAKLRLSEVKDTVSTYDLTLKSADESDENTDSSSYTELPLFGHFCCRLAAQPQCLLSDLDIGYLQIKTTPGDKCQRLWCQLRPKELSCWLQQPMCSSTSPAVSIPLTKDTSVLSSDNDTSIVTQLNSMSPVTLTSCDGQDMGKLTKTLQQHIRDQVMWRQATDRLMTFPPSTPQAKRSSMSAHSTLDCDSPMTRILNRLNANDKVDTAGHPTC</sequence>
<dbReference type="GO" id="GO:0000915">
    <property type="term" value="P:actomyosin contractile ring assembly"/>
    <property type="evidence" value="ECO:0007669"/>
    <property type="project" value="TreeGrafter"/>
</dbReference>